<protein>
    <submittedName>
        <fullName evidence="4">Uncharacterized protein</fullName>
    </submittedName>
</protein>
<evidence type="ECO:0000259" key="3">
    <source>
        <dbReference type="Pfam" id="PF25298"/>
    </source>
</evidence>
<feature type="domain" description="FP protein C-terminal" evidence="3">
    <location>
        <begin position="136"/>
        <end position="187"/>
    </location>
</feature>
<feature type="coiled-coil region" evidence="1">
    <location>
        <begin position="1"/>
        <end position="35"/>
    </location>
</feature>
<dbReference type="InterPro" id="IPR004941">
    <property type="entry name" value="FP_N"/>
</dbReference>
<evidence type="ECO:0000259" key="2">
    <source>
        <dbReference type="Pfam" id="PF03258"/>
    </source>
</evidence>
<dbReference type="Proteomes" id="UP000823941">
    <property type="component" value="Chromosome 2"/>
</dbReference>
<keyword evidence="5" id="KW-1185">Reference proteome</keyword>
<gene>
    <name evidence="4" type="ORF">JYU34_001095</name>
</gene>
<dbReference type="EMBL" id="JAHIBW010000002">
    <property type="protein sequence ID" value="KAG7312723.1"/>
    <property type="molecule type" value="Genomic_DNA"/>
</dbReference>
<keyword evidence="1" id="KW-0175">Coiled coil</keyword>
<evidence type="ECO:0000313" key="5">
    <source>
        <dbReference type="Proteomes" id="UP000823941"/>
    </source>
</evidence>
<organism evidence="4 5">
    <name type="scientific">Plutella xylostella</name>
    <name type="common">Diamondback moth</name>
    <name type="synonym">Plutella maculipennis</name>
    <dbReference type="NCBI Taxonomy" id="51655"/>
    <lineage>
        <taxon>Eukaryota</taxon>
        <taxon>Metazoa</taxon>
        <taxon>Ecdysozoa</taxon>
        <taxon>Arthropoda</taxon>
        <taxon>Hexapoda</taxon>
        <taxon>Insecta</taxon>
        <taxon>Pterygota</taxon>
        <taxon>Neoptera</taxon>
        <taxon>Endopterygota</taxon>
        <taxon>Lepidoptera</taxon>
        <taxon>Glossata</taxon>
        <taxon>Ditrysia</taxon>
        <taxon>Yponomeutoidea</taxon>
        <taxon>Plutellidae</taxon>
        <taxon>Plutella</taxon>
    </lineage>
</organism>
<name>A0ABQ7R624_PLUXY</name>
<comment type="caution">
    <text evidence="4">The sequence shown here is derived from an EMBL/GenBank/DDBJ whole genome shotgun (WGS) entry which is preliminary data.</text>
</comment>
<dbReference type="Pfam" id="PF25298">
    <property type="entry name" value="Baculo_FP_2nd"/>
    <property type="match status" value="1"/>
</dbReference>
<feature type="domain" description="FP protein N-terminal" evidence="2">
    <location>
        <begin position="39"/>
        <end position="131"/>
    </location>
</feature>
<reference evidence="4 5" key="1">
    <citation type="submission" date="2021-06" db="EMBL/GenBank/DDBJ databases">
        <title>A haploid diamondback moth (Plutella xylostella L.) genome assembly resolves 31 chromosomes and identifies a diamide resistance mutation.</title>
        <authorList>
            <person name="Ward C.M."/>
            <person name="Perry K.D."/>
            <person name="Baker G."/>
            <person name="Powis K."/>
            <person name="Heckel D.G."/>
            <person name="Baxter S.W."/>
        </authorList>
    </citation>
    <scope>NUCLEOTIDE SEQUENCE [LARGE SCALE GENOMIC DNA]</scope>
    <source>
        <strain evidence="4 5">LV</strain>
        <tissue evidence="4">Single pupa</tissue>
    </source>
</reference>
<sequence length="189" mass="21885">MKSLEKKNENLINENKHLETKIMALEQRFNETEQKNLSNKIEVAGVPYKQEENLQLITKNIATKLNVDSSTIKSVKRIKGKGENTEGILHIEMKEECDATSWTQTARTANLVVSDVLPTYTGEESKSRIYVRRALTPYNKTLLYQAKKELKEAYKFIWCNYEGKILARKSENSKILSIRFQDDIKNLLK</sequence>
<evidence type="ECO:0000256" key="1">
    <source>
        <dbReference type="SAM" id="Coils"/>
    </source>
</evidence>
<proteinExistence type="predicted"/>
<accession>A0ABQ7R624</accession>
<evidence type="ECO:0000313" key="4">
    <source>
        <dbReference type="EMBL" id="KAG7312723.1"/>
    </source>
</evidence>
<dbReference type="InterPro" id="IPR057251">
    <property type="entry name" value="FP_C"/>
</dbReference>
<dbReference type="Pfam" id="PF03258">
    <property type="entry name" value="Baculo_FP"/>
    <property type="match status" value="1"/>
</dbReference>